<dbReference type="EMBL" id="CP031222">
    <property type="protein sequence ID" value="AXI03564.1"/>
    <property type="molecule type" value="Genomic_DNA"/>
</dbReference>
<dbReference type="PROSITE" id="PS50110">
    <property type="entry name" value="RESPONSE_REGULATORY"/>
    <property type="match status" value="1"/>
</dbReference>
<dbReference type="AlphaFoldDB" id="A0A345P8F5"/>
<dbReference type="PROSITE" id="PS51755">
    <property type="entry name" value="OMPR_PHOB"/>
    <property type="match status" value="1"/>
</dbReference>
<evidence type="ECO:0000259" key="5">
    <source>
        <dbReference type="PROSITE" id="PS51755"/>
    </source>
</evidence>
<proteinExistence type="predicted"/>
<reference evidence="6 7" key="1">
    <citation type="submission" date="2018-07" db="EMBL/GenBank/DDBJ databases">
        <title>Genome sequencing of Moraxellaceae gen. HYN0046.</title>
        <authorList>
            <person name="Kim M."/>
            <person name="Yi H."/>
        </authorList>
    </citation>
    <scope>NUCLEOTIDE SEQUENCE [LARGE SCALE GENOMIC DNA]</scope>
    <source>
        <strain evidence="6 7">HYN0046</strain>
    </source>
</reference>
<dbReference type="GO" id="GO:0005829">
    <property type="term" value="C:cytosol"/>
    <property type="evidence" value="ECO:0007669"/>
    <property type="project" value="TreeGrafter"/>
</dbReference>
<dbReference type="GO" id="GO:0000976">
    <property type="term" value="F:transcription cis-regulatory region binding"/>
    <property type="evidence" value="ECO:0007669"/>
    <property type="project" value="TreeGrafter"/>
</dbReference>
<dbReference type="InterPro" id="IPR036388">
    <property type="entry name" value="WH-like_DNA-bd_sf"/>
</dbReference>
<dbReference type="InterPro" id="IPR039420">
    <property type="entry name" value="WalR-like"/>
</dbReference>
<dbReference type="InterPro" id="IPR001867">
    <property type="entry name" value="OmpR/PhoB-type_DNA-bd"/>
</dbReference>
<dbReference type="SUPFAM" id="SSF52172">
    <property type="entry name" value="CheY-like"/>
    <property type="match status" value="1"/>
</dbReference>
<evidence type="ECO:0000313" key="6">
    <source>
        <dbReference type="EMBL" id="AXI03564.1"/>
    </source>
</evidence>
<sequence length="251" mass="28814">MSSITPPATTKRILLVEDDPAIAEPLIYALQREGWLVNWVTLAAQALDRQAATPHDFMILDVGLPDMDGFDLCRAIRKQWSTPLLFLTARSEEIERIIGLEIGADDYCAKPFSPREIISRIKVIWRRMQSPEVAPSQMTSSPEPVPDIEQLIAWGPWHLNLLTFHVLYHAQPLSLTRYELRLLEVLLRHPERVWSRNQLMQAAWEHPDHSLERTIDSHIKTLRQKLRAIDPIDPIQTHRGLGYSLSRSSAD</sequence>
<dbReference type="SMART" id="SM00448">
    <property type="entry name" value="REC"/>
    <property type="match status" value="1"/>
</dbReference>
<dbReference type="NCBIfam" id="NF008296">
    <property type="entry name" value="PRK11083.1"/>
    <property type="match status" value="1"/>
</dbReference>
<dbReference type="Pfam" id="PF00486">
    <property type="entry name" value="Trans_reg_C"/>
    <property type="match status" value="1"/>
</dbReference>
<evidence type="ECO:0000256" key="2">
    <source>
        <dbReference type="PROSITE-ProRule" id="PRU00169"/>
    </source>
</evidence>
<accession>A0A345P8F5</accession>
<dbReference type="SMART" id="SM00862">
    <property type="entry name" value="Trans_reg_C"/>
    <property type="match status" value="1"/>
</dbReference>
<dbReference type="Gene3D" id="3.40.50.2300">
    <property type="match status" value="1"/>
</dbReference>
<evidence type="ECO:0000256" key="1">
    <source>
        <dbReference type="ARBA" id="ARBA00023125"/>
    </source>
</evidence>
<keyword evidence="2" id="KW-0597">Phosphoprotein</keyword>
<feature type="modified residue" description="4-aspartylphosphate" evidence="2">
    <location>
        <position position="61"/>
    </location>
</feature>
<dbReference type="Gene3D" id="1.10.10.10">
    <property type="entry name" value="Winged helix-like DNA-binding domain superfamily/Winged helix DNA-binding domain"/>
    <property type="match status" value="1"/>
</dbReference>
<dbReference type="RefSeq" id="WP_114899672.1">
    <property type="nucleotide sequence ID" value="NZ_CP031222.1"/>
</dbReference>
<dbReference type="InterPro" id="IPR011006">
    <property type="entry name" value="CheY-like_superfamily"/>
</dbReference>
<dbReference type="Proteomes" id="UP000253940">
    <property type="component" value="Chromosome"/>
</dbReference>
<dbReference type="InterPro" id="IPR001789">
    <property type="entry name" value="Sig_transdc_resp-reg_receiver"/>
</dbReference>
<dbReference type="PANTHER" id="PTHR48111">
    <property type="entry name" value="REGULATOR OF RPOS"/>
    <property type="match status" value="1"/>
</dbReference>
<evidence type="ECO:0000259" key="4">
    <source>
        <dbReference type="PROSITE" id="PS50110"/>
    </source>
</evidence>
<dbReference type="CDD" id="cd00383">
    <property type="entry name" value="trans_reg_C"/>
    <property type="match status" value="1"/>
</dbReference>
<feature type="DNA-binding region" description="OmpR/PhoB-type" evidence="3">
    <location>
        <begin position="149"/>
        <end position="247"/>
    </location>
</feature>
<feature type="domain" description="Response regulatory" evidence="4">
    <location>
        <begin position="12"/>
        <end position="125"/>
    </location>
</feature>
<dbReference type="KEGG" id="mbah:HYN46_12390"/>
<dbReference type="GO" id="GO:0006355">
    <property type="term" value="P:regulation of DNA-templated transcription"/>
    <property type="evidence" value="ECO:0007669"/>
    <property type="project" value="InterPro"/>
</dbReference>
<feature type="domain" description="OmpR/PhoB-type" evidence="5">
    <location>
        <begin position="149"/>
        <end position="247"/>
    </location>
</feature>
<dbReference type="Pfam" id="PF00072">
    <property type="entry name" value="Response_reg"/>
    <property type="match status" value="1"/>
</dbReference>
<keyword evidence="7" id="KW-1185">Reference proteome</keyword>
<dbReference type="CDD" id="cd17624">
    <property type="entry name" value="REC_OmpR_PmrA-like"/>
    <property type="match status" value="1"/>
</dbReference>
<evidence type="ECO:0000256" key="3">
    <source>
        <dbReference type="PROSITE-ProRule" id="PRU01091"/>
    </source>
</evidence>
<gene>
    <name evidence="6" type="ORF">HYN46_12390</name>
</gene>
<dbReference type="OrthoDB" id="9802426at2"/>
<dbReference type="Gene3D" id="6.10.250.690">
    <property type="match status" value="1"/>
</dbReference>
<dbReference type="GO" id="GO:0032993">
    <property type="term" value="C:protein-DNA complex"/>
    <property type="evidence" value="ECO:0007669"/>
    <property type="project" value="TreeGrafter"/>
</dbReference>
<organism evidence="6 7">
    <name type="scientific">Aquirhabdus parva</name>
    <dbReference type="NCBI Taxonomy" id="2283318"/>
    <lineage>
        <taxon>Bacteria</taxon>
        <taxon>Pseudomonadati</taxon>
        <taxon>Pseudomonadota</taxon>
        <taxon>Gammaproteobacteria</taxon>
        <taxon>Moraxellales</taxon>
        <taxon>Moraxellaceae</taxon>
        <taxon>Aquirhabdus</taxon>
    </lineage>
</organism>
<dbReference type="GO" id="GO:0000156">
    <property type="term" value="F:phosphorelay response regulator activity"/>
    <property type="evidence" value="ECO:0007669"/>
    <property type="project" value="TreeGrafter"/>
</dbReference>
<dbReference type="SUPFAM" id="SSF46894">
    <property type="entry name" value="C-terminal effector domain of the bipartite response regulators"/>
    <property type="match status" value="1"/>
</dbReference>
<name>A0A345P8F5_9GAMM</name>
<keyword evidence="1 3" id="KW-0238">DNA-binding</keyword>
<dbReference type="InterPro" id="IPR016032">
    <property type="entry name" value="Sig_transdc_resp-reg_C-effctor"/>
</dbReference>
<protein>
    <submittedName>
        <fullName evidence="6">Two-component system response regulator CreB</fullName>
    </submittedName>
</protein>
<dbReference type="PANTHER" id="PTHR48111:SF6">
    <property type="entry name" value="TRANSCRIPTIONAL REGULATORY PROTEIN CREB"/>
    <property type="match status" value="1"/>
</dbReference>
<evidence type="ECO:0000313" key="7">
    <source>
        <dbReference type="Proteomes" id="UP000253940"/>
    </source>
</evidence>